<name>A0A931IIL1_9NOCA</name>
<organism evidence="2 3">
    <name type="scientific">Nocardia bovistercoris</name>
    <dbReference type="NCBI Taxonomy" id="2785916"/>
    <lineage>
        <taxon>Bacteria</taxon>
        <taxon>Bacillati</taxon>
        <taxon>Actinomycetota</taxon>
        <taxon>Actinomycetes</taxon>
        <taxon>Mycobacteriales</taxon>
        <taxon>Nocardiaceae</taxon>
        <taxon>Nocardia</taxon>
    </lineage>
</organism>
<reference evidence="2" key="1">
    <citation type="submission" date="2020-11" db="EMBL/GenBank/DDBJ databases">
        <title>Nocardia NEAU-351.nov., a novel actinomycete isolated from the cow dung.</title>
        <authorList>
            <person name="Zhang X."/>
        </authorList>
    </citation>
    <scope>NUCLEOTIDE SEQUENCE</scope>
    <source>
        <strain evidence="2">NEAU-351</strain>
    </source>
</reference>
<evidence type="ECO:0000313" key="2">
    <source>
        <dbReference type="EMBL" id="MBH0781020.1"/>
    </source>
</evidence>
<accession>A0A931IIL1</accession>
<evidence type="ECO:0000259" key="1">
    <source>
        <dbReference type="Pfam" id="PF02470"/>
    </source>
</evidence>
<proteinExistence type="predicted"/>
<dbReference type="RefSeq" id="WP_196153326.1">
    <property type="nucleotide sequence ID" value="NZ_JADMLG010000020.1"/>
</dbReference>
<gene>
    <name evidence="2" type="ORF">IT779_32585</name>
</gene>
<dbReference type="PANTHER" id="PTHR33371">
    <property type="entry name" value="INTERMEMBRANE PHOSPHOLIPID TRANSPORT SYSTEM BINDING PROTEIN MLAD-RELATED"/>
    <property type="match status" value="1"/>
</dbReference>
<dbReference type="InterPro" id="IPR052336">
    <property type="entry name" value="MlaD_Phospholipid_Transporter"/>
</dbReference>
<dbReference type="EMBL" id="JADMLG010000020">
    <property type="protein sequence ID" value="MBH0781020.1"/>
    <property type="molecule type" value="Genomic_DNA"/>
</dbReference>
<feature type="domain" description="Mce/MlaD" evidence="1">
    <location>
        <begin position="37"/>
        <end position="110"/>
    </location>
</feature>
<dbReference type="InterPro" id="IPR003399">
    <property type="entry name" value="Mce/MlaD"/>
</dbReference>
<dbReference type="Proteomes" id="UP000655751">
    <property type="component" value="Unassembled WGS sequence"/>
</dbReference>
<comment type="caution">
    <text evidence="2">The sequence shown here is derived from an EMBL/GenBank/DDBJ whole genome shotgun (WGS) entry which is preliminary data.</text>
</comment>
<dbReference type="Pfam" id="PF02470">
    <property type="entry name" value="MlaD"/>
    <property type="match status" value="1"/>
</dbReference>
<dbReference type="GO" id="GO:0005576">
    <property type="term" value="C:extracellular region"/>
    <property type="evidence" value="ECO:0007669"/>
    <property type="project" value="TreeGrafter"/>
</dbReference>
<dbReference type="PANTHER" id="PTHR33371:SF16">
    <property type="entry name" value="MCE-FAMILY PROTEIN MCE3F"/>
    <property type="match status" value="1"/>
</dbReference>
<dbReference type="AlphaFoldDB" id="A0A931IIL1"/>
<sequence>MKAKTPLSILGMAALAAASLVYLDRLGLEHDAFADKKTASLSIPDTNGLVVGSRVLVRGIPVGHVTEVHSSAGGIRIDWNYDRKYRIPVDSRFRVDNLSALGETYLAVVPAAAGPYLTDDAVIPADHVVVPTTFKELSERLTVLLEQVEPDRVRRIFETVDTALPDDPWVLGDLSRAGELLAGMLIQQSTNLTTVLSGMQPILRGTGTVPGDLASATPILGDFGSGFRDLLAGISFAASFGPLKDGIEFGAGPLLDQLQAFLDDTAADLHTLGVELLPGVRAAGAAMATVNIGQLLDNATAAVASGDAVTVRVRPPGR</sequence>
<keyword evidence="3" id="KW-1185">Reference proteome</keyword>
<evidence type="ECO:0000313" key="3">
    <source>
        <dbReference type="Proteomes" id="UP000655751"/>
    </source>
</evidence>
<protein>
    <submittedName>
        <fullName evidence="2">MCE family protein</fullName>
    </submittedName>
</protein>